<dbReference type="InterPro" id="IPR011043">
    <property type="entry name" value="Gal_Oxase/kelch_b-propeller"/>
</dbReference>
<evidence type="ECO:0000256" key="5">
    <source>
        <dbReference type="SAM" id="Phobius"/>
    </source>
</evidence>
<dbReference type="Pfam" id="PF24681">
    <property type="entry name" value="Kelch_KLHDC2_KLHL20_DRC7"/>
    <property type="match status" value="1"/>
</dbReference>
<feature type="transmembrane region" description="Helical" evidence="5">
    <location>
        <begin position="388"/>
        <end position="412"/>
    </location>
</feature>
<protein>
    <recommendedName>
        <fullName evidence="8">Galactose oxidase</fullName>
    </recommendedName>
</protein>
<proteinExistence type="predicted"/>
<dbReference type="SUPFAM" id="SSF50965">
    <property type="entry name" value="Galactose oxidase, central domain"/>
    <property type="match status" value="1"/>
</dbReference>
<evidence type="ECO:0000256" key="1">
    <source>
        <dbReference type="ARBA" id="ARBA00022441"/>
    </source>
</evidence>
<keyword evidence="5" id="KW-0472">Membrane</keyword>
<keyword evidence="7" id="KW-1185">Reference proteome</keyword>
<dbReference type="EMBL" id="JAAAXW010000199">
    <property type="protein sequence ID" value="KAF9540483.1"/>
    <property type="molecule type" value="Genomic_DNA"/>
</dbReference>
<feature type="region of interest" description="Disordered" evidence="4">
    <location>
        <begin position="591"/>
        <end position="648"/>
    </location>
</feature>
<evidence type="ECO:0000256" key="4">
    <source>
        <dbReference type="SAM" id="MobiDB-lite"/>
    </source>
</evidence>
<keyword evidence="5" id="KW-0812">Transmembrane</keyword>
<comment type="caution">
    <text evidence="6">The sequence shown here is derived from an EMBL/GenBank/DDBJ whole genome shotgun (WGS) entry which is preliminary data.</text>
</comment>
<dbReference type="PANTHER" id="PTHR46093">
    <property type="entry name" value="ACYL-COA-BINDING DOMAIN-CONTAINING PROTEIN 5"/>
    <property type="match status" value="1"/>
</dbReference>
<evidence type="ECO:0000313" key="6">
    <source>
        <dbReference type="EMBL" id="KAF9540483.1"/>
    </source>
</evidence>
<keyword evidence="5" id="KW-1133">Transmembrane helix</keyword>
<gene>
    <name evidence="6" type="ORF">EC957_004056</name>
</gene>
<evidence type="ECO:0000313" key="7">
    <source>
        <dbReference type="Proteomes" id="UP000723463"/>
    </source>
</evidence>
<dbReference type="AlphaFoldDB" id="A0A9P6K0F0"/>
<feature type="compositionally biased region" description="Basic and acidic residues" evidence="4">
    <location>
        <begin position="435"/>
        <end position="449"/>
    </location>
</feature>
<reference evidence="6" key="1">
    <citation type="journal article" date="2020" name="Fungal Divers.">
        <title>Resolving the Mortierellaceae phylogeny through synthesis of multi-gene phylogenetics and phylogenomics.</title>
        <authorList>
            <person name="Vandepol N."/>
            <person name="Liber J."/>
            <person name="Desiro A."/>
            <person name="Na H."/>
            <person name="Kennedy M."/>
            <person name="Barry K."/>
            <person name="Grigoriev I.V."/>
            <person name="Miller A.N."/>
            <person name="O'Donnell K."/>
            <person name="Stajich J.E."/>
            <person name="Bonito G."/>
        </authorList>
    </citation>
    <scope>NUCLEOTIDE SEQUENCE</scope>
    <source>
        <strain evidence="6">NRRL 2591</strain>
    </source>
</reference>
<dbReference type="PANTHER" id="PTHR46093:SF18">
    <property type="entry name" value="FIBRONECTIN TYPE-III DOMAIN-CONTAINING PROTEIN"/>
    <property type="match status" value="1"/>
</dbReference>
<feature type="coiled-coil region" evidence="3">
    <location>
        <begin position="453"/>
        <end position="493"/>
    </location>
</feature>
<organism evidence="6 7">
    <name type="scientific">Mortierella hygrophila</name>
    <dbReference type="NCBI Taxonomy" id="979708"/>
    <lineage>
        <taxon>Eukaryota</taxon>
        <taxon>Fungi</taxon>
        <taxon>Fungi incertae sedis</taxon>
        <taxon>Mucoromycota</taxon>
        <taxon>Mortierellomycotina</taxon>
        <taxon>Mortierellomycetes</taxon>
        <taxon>Mortierellales</taxon>
        <taxon>Mortierellaceae</taxon>
        <taxon>Mortierella</taxon>
    </lineage>
</organism>
<keyword evidence="3" id="KW-0175">Coiled coil</keyword>
<evidence type="ECO:0000256" key="2">
    <source>
        <dbReference type="ARBA" id="ARBA00022737"/>
    </source>
</evidence>
<feature type="region of interest" description="Disordered" evidence="4">
    <location>
        <begin position="422"/>
        <end position="449"/>
    </location>
</feature>
<evidence type="ECO:0000256" key="3">
    <source>
        <dbReference type="SAM" id="Coils"/>
    </source>
</evidence>
<evidence type="ECO:0008006" key="8">
    <source>
        <dbReference type="Google" id="ProtNLM"/>
    </source>
</evidence>
<feature type="compositionally biased region" description="Polar residues" evidence="4">
    <location>
        <begin position="591"/>
        <end position="615"/>
    </location>
</feature>
<sequence>MDTEDNNTPRERRWSTRVRVPRKTTNLALLAYSLFAFLSSLSPSSAQAGPPFLPVPIRSPGTARTPNRFYILSGDSVGIEHNFTSIPQFMYLDLTVSWPVTQPVWHQLAGGPKQFIFPAAMSADGQTLIAFGLSPTFAMRYNVASNTWSPSKINPDHAAMQGIGAVTDPDTGLVYMAGGFTGERNTMSVYDFKSDTIITAFPLPVNVLRSRAYYANVWVKSRKSIMYFGGYNATLNRIATDNVLTEFDPNTNSLSVVATTGPPPPMRSDHCMASNDDGTLIVIYGGRIQGPIFANDIYVYNVVTGAWQAGPPGLFRVYMACTIVGNQLLVWGGQDEKGKLVGLNALIFDIDAMTWADHYTAPGSFAGLPQPSDGSGTGSSDRSGKSSLGLIVGVSIGGLVFIVAAVLVGYFVQRRRKRPHGASLLNTRGDDDDPDRDRRVTYPDETTRNDEELQQLRVQLRTQQEELELHRRLMEIQQEQQQIQQQRQQQQASQYRQPTQPYQAASIYTAPAAGGLDPFRNITTEYPQDSKTIPDVGSSTMTSAADLYYSQQHQHQQPPMVPLNSPPIYAAHPYQPYILAPSPTPSHTFISTSVNASSDTNSTVPSRVNSISALSYNHGEGSSSNNSNEPRGYKSGAQSNPQLGARER</sequence>
<name>A0A9P6K0F0_9FUNG</name>
<accession>A0A9P6K0F0</accession>
<dbReference type="InterPro" id="IPR015915">
    <property type="entry name" value="Kelch-typ_b-propeller"/>
</dbReference>
<dbReference type="Proteomes" id="UP000723463">
    <property type="component" value="Unassembled WGS sequence"/>
</dbReference>
<keyword evidence="2" id="KW-0677">Repeat</keyword>
<dbReference type="Gene3D" id="2.120.10.80">
    <property type="entry name" value="Kelch-type beta propeller"/>
    <property type="match status" value="1"/>
</dbReference>
<keyword evidence="1" id="KW-0880">Kelch repeat</keyword>